<organism evidence="1 2">
    <name type="scientific">Klebsiella pneumoniae</name>
    <dbReference type="NCBI Taxonomy" id="573"/>
    <lineage>
        <taxon>Bacteria</taxon>
        <taxon>Pseudomonadati</taxon>
        <taxon>Pseudomonadota</taxon>
        <taxon>Gammaproteobacteria</taxon>
        <taxon>Enterobacterales</taxon>
        <taxon>Enterobacteriaceae</taxon>
        <taxon>Klebsiella/Raoultella group</taxon>
        <taxon>Klebsiella</taxon>
        <taxon>Klebsiella pneumoniae complex</taxon>
    </lineage>
</organism>
<dbReference type="Proteomes" id="UP000254938">
    <property type="component" value="Unassembled WGS sequence"/>
</dbReference>
<evidence type="ECO:0000313" key="1">
    <source>
        <dbReference type="EMBL" id="STS81344.1"/>
    </source>
</evidence>
<reference evidence="1 2" key="1">
    <citation type="submission" date="2018-06" db="EMBL/GenBank/DDBJ databases">
        <authorList>
            <consortium name="Pathogen Informatics"/>
            <person name="Doyle S."/>
        </authorList>
    </citation>
    <scope>NUCLEOTIDE SEQUENCE [LARGE SCALE GENOMIC DNA]</scope>
    <source>
        <strain evidence="1 2">NCTC9140</strain>
    </source>
</reference>
<protein>
    <recommendedName>
        <fullName evidence="3">Manganase accumulation protein MntS</fullName>
    </recommendedName>
</protein>
<dbReference type="Pfam" id="PF26599">
    <property type="entry name" value="MntS"/>
    <property type="match status" value="1"/>
</dbReference>
<gene>
    <name evidence="1" type="ORF">NCTC9140_03081</name>
</gene>
<dbReference type="NCBIfam" id="NF033226">
    <property type="entry name" value="small_MntS"/>
    <property type="match status" value="1"/>
</dbReference>
<sequence length="58" mass="6895">MNEFKRCINVFSHSPFKVRLMLIGMLCEMINGKPQQGKPQFLRRRRGTPLHFSVIFCR</sequence>
<evidence type="ECO:0000313" key="2">
    <source>
        <dbReference type="Proteomes" id="UP000254938"/>
    </source>
</evidence>
<dbReference type="EMBL" id="UGKQ01000007">
    <property type="protein sequence ID" value="STS81344.1"/>
    <property type="molecule type" value="Genomic_DNA"/>
</dbReference>
<proteinExistence type="predicted"/>
<dbReference type="InterPro" id="IPR047782">
    <property type="entry name" value="MntS"/>
</dbReference>
<dbReference type="AlphaFoldDB" id="A0A377TRQ9"/>
<evidence type="ECO:0008006" key="3">
    <source>
        <dbReference type="Google" id="ProtNLM"/>
    </source>
</evidence>
<name>A0A377TRQ9_KLEPN</name>
<accession>A0A377TRQ9</accession>